<protein>
    <submittedName>
        <fullName evidence="1">Uncharacterized protein</fullName>
    </submittedName>
</protein>
<accession>A0A645GF86</accession>
<organism evidence="1">
    <name type="scientific">bioreactor metagenome</name>
    <dbReference type="NCBI Taxonomy" id="1076179"/>
    <lineage>
        <taxon>unclassified sequences</taxon>
        <taxon>metagenomes</taxon>
        <taxon>ecological metagenomes</taxon>
    </lineage>
</organism>
<dbReference type="AlphaFoldDB" id="A0A645GF86"/>
<proteinExistence type="predicted"/>
<evidence type="ECO:0000313" key="1">
    <source>
        <dbReference type="EMBL" id="MPN25581.1"/>
    </source>
</evidence>
<sequence length="61" mass="7120">MCYSWAFPETEFLVCPADTHNTTRENWFTSPEGAERVMGELMRCGSHFIEAIETWRNSSMK</sequence>
<name>A0A645GF86_9ZZZZ</name>
<reference evidence="1" key="1">
    <citation type="submission" date="2019-08" db="EMBL/GenBank/DDBJ databases">
        <authorList>
            <person name="Kucharzyk K."/>
            <person name="Murdoch R.W."/>
            <person name="Higgins S."/>
            <person name="Loffler F."/>
        </authorList>
    </citation>
    <scope>NUCLEOTIDE SEQUENCE</scope>
</reference>
<comment type="caution">
    <text evidence="1">The sequence shown here is derived from an EMBL/GenBank/DDBJ whole genome shotgun (WGS) entry which is preliminary data.</text>
</comment>
<gene>
    <name evidence="1" type="ORF">SDC9_172993</name>
</gene>
<dbReference type="EMBL" id="VSSQ01074806">
    <property type="protein sequence ID" value="MPN25581.1"/>
    <property type="molecule type" value="Genomic_DNA"/>
</dbReference>